<feature type="compositionally biased region" description="Basic residues" evidence="1">
    <location>
        <begin position="18"/>
        <end position="30"/>
    </location>
</feature>
<dbReference type="GO" id="GO:0008683">
    <property type="term" value="F:2-oxoglutarate decarboxylase activity"/>
    <property type="evidence" value="ECO:0007669"/>
    <property type="project" value="UniProtKB-EC"/>
</dbReference>
<evidence type="ECO:0000313" key="3">
    <source>
        <dbReference type="Proteomes" id="UP000189229"/>
    </source>
</evidence>
<dbReference type="EC" id="4.1.1.71" evidence="2"/>
<comment type="caution">
    <text evidence="2">The sequence shown here is derived from an EMBL/GenBank/DDBJ whole genome shotgun (WGS) entry which is preliminary data.</text>
</comment>
<dbReference type="Proteomes" id="UP000189229">
    <property type="component" value="Unassembled WGS sequence"/>
</dbReference>
<dbReference type="AlphaFoldDB" id="A0A1V3XGA5"/>
<protein>
    <submittedName>
        <fullName evidence="2">2-oxoglutarate decarboxylase domain protein</fullName>
        <ecNumber evidence="2">4.1.1.71</ecNumber>
    </submittedName>
</protein>
<dbReference type="EMBL" id="MVBM01000002">
    <property type="protein sequence ID" value="OOK78229.1"/>
    <property type="molecule type" value="Genomic_DNA"/>
</dbReference>
<gene>
    <name evidence="2" type="primary">kgd</name>
    <name evidence="2" type="ORF">BZL30_2263</name>
</gene>
<proteinExistence type="predicted"/>
<evidence type="ECO:0000256" key="1">
    <source>
        <dbReference type="SAM" id="MobiDB-lite"/>
    </source>
</evidence>
<name>A0A1V3XGA5_MYCKA</name>
<organism evidence="2 3">
    <name type="scientific">Mycobacterium kansasii</name>
    <dbReference type="NCBI Taxonomy" id="1768"/>
    <lineage>
        <taxon>Bacteria</taxon>
        <taxon>Bacillati</taxon>
        <taxon>Actinomycetota</taxon>
        <taxon>Actinomycetes</taxon>
        <taxon>Mycobacteriales</taxon>
        <taxon>Mycobacteriaceae</taxon>
        <taxon>Mycobacterium</taxon>
    </lineage>
</organism>
<accession>A0A1V3XGA5</accession>
<sequence length="54" mass="5978">MALVGRQEQRIEASSGRGQHKFTVRAKRMAGRGDVPQVPRRPLLGRSKLARIPG</sequence>
<keyword evidence="2" id="KW-0456">Lyase</keyword>
<reference evidence="2 3" key="1">
    <citation type="submission" date="2017-02" db="EMBL/GenBank/DDBJ databases">
        <title>Complete genome sequences of Mycobacterium kansasii strains isolated from rhesus macaques.</title>
        <authorList>
            <person name="Panda A."/>
            <person name="Nagaraj S."/>
            <person name="Zhao X."/>
            <person name="Tettelin H."/>
            <person name="Detolla L.J."/>
        </authorList>
    </citation>
    <scope>NUCLEOTIDE SEQUENCE [LARGE SCALE GENOMIC DNA]</scope>
    <source>
        <strain evidence="2 3">11-3813</strain>
    </source>
</reference>
<feature type="region of interest" description="Disordered" evidence="1">
    <location>
        <begin position="1"/>
        <end position="54"/>
    </location>
</feature>
<evidence type="ECO:0000313" key="2">
    <source>
        <dbReference type="EMBL" id="OOK78229.1"/>
    </source>
</evidence>